<keyword evidence="3" id="KW-1185">Reference proteome</keyword>
<sequence>MSEKIHGRVSPSNPPIPLTTFYIAGDQRTRVRITWWTSIHWGVDVESATRHCQVYGTGASTATWEKSGKMDDNDKFDRALTERGDPYRASTTYPSVARAPEGGAPTTDDRLVGSGNHKKSITDQETDDRGPFAEAKAERRMSYMYCRQMLQVQSKYDLPSVARSPESGAPTTDDRLVGPGNHKKSITHQETDDRGPFTEAERNWPALAGCRAAAAASFYARMSARSGGSSQGPSTLRWCGVIWDLCNELNERAAGCVYREKRERVGGDDGEREGRSTARGVRSDLVEGRETGRAGSFRETDELGRGAGGVGGGGSEAGCRAKPDGYLGARASATRSSAIEDCFRPEKRTVQERHPMMFGYVCFYFVRHLTIFRLTANCDISCWAASLCGEYGRGKFHIEIVDYAAAEGYRDNPDEKFVDAAVWRIEESGSRRARQDR</sequence>
<feature type="compositionally biased region" description="Basic and acidic residues" evidence="1">
    <location>
        <begin position="263"/>
        <end position="304"/>
    </location>
</feature>
<protein>
    <submittedName>
        <fullName evidence="2">Uncharacterized protein</fullName>
    </submittedName>
</protein>
<feature type="compositionally biased region" description="Gly residues" evidence="1">
    <location>
        <begin position="305"/>
        <end position="316"/>
    </location>
</feature>
<feature type="compositionally biased region" description="Basic and acidic residues" evidence="1">
    <location>
        <begin position="187"/>
        <end position="198"/>
    </location>
</feature>
<accession>A0A834IF75</accession>
<reference evidence="2" key="1">
    <citation type="submission" date="2020-08" db="EMBL/GenBank/DDBJ databases">
        <title>Genome sequencing and assembly of the red palm weevil Rhynchophorus ferrugineus.</title>
        <authorList>
            <person name="Dias G.B."/>
            <person name="Bergman C.M."/>
            <person name="Manee M."/>
        </authorList>
    </citation>
    <scope>NUCLEOTIDE SEQUENCE</scope>
    <source>
        <strain evidence="2">AA-2017</strain>
        <tissue evidence="2">Whole larva</tissue>
    </source>
</reference>
<organism evidence="2 3">
    <name type="scientific">Rhynchophorus ferrugineus</name>
    <name type="common">Red palm weevil</name>
    <name type="synonym">Curculio ferrugineus</name>
    <dbReference type="NCBI Taxonomy" id="354439"/>
    <lineage>
        <taxon>Eukaryota</taxon>
        <taxon>Metazoa</taxon>
        <taxon>Ecdysozoa</taxon>
        <taxon>Arthropoda</taxon>
        <taxon>Hexapoda</taxon>
        <taxon>Insecta</taxon>
        <taxon>Pterygota</taxon>
        <taxon>Neoptera</taxon>
        <taxon>Endopterygota</taxon>
        <taxon>Coleoptera</taxon>
        <taxon>Polyphaga</taxon>
        <taxon>Cucujiformia</taxon>
        <taxon>Curculionidae</taxon>
        <taxon>Dryophthorinae</taxon>
        <taxon>Rhynchophorus</taxon>
    </lineage>
</organism>
<gene>
    <name evidence="2" type="ORF">GWI33_009044</name>
</gene>
<dbReference type="AlphaFoldDB" id="A0A834IF75"/>
<evidence type="ECO:0000313" key="2">
    <source>
        <dbReference type="EMBL" id="KAF7277927.1"/>
    </source>
</evidence>
<evidence type="ECO:0000256" key="1">
    <source>
        <dbReference type="SAM" id="MobiDB-lite"/>
    </source>
</evidence>
<comment type="caution">
    <text evidence="2">The sequence shown here is derived from an EMBL/GenBank/DDBJ whole genome shotgun (WGS) entry which is preliminary data.</text>
</comment>
<dbReference type="EMBL" id="JAACXV010000411">
    <property type="protein sequence ID" value="KAF7277927.1"/>
    <property type="molecule type" value="Genomic_DNA"/>
</dbReference>
<evidence type="ECO:0000313" key="3">
    <source>
        <dbReference type="Proteomes" id="UP000625711"/>
    </source>
</evidence>
<feature type="region of interest" description="Disordered" evidence="1">
    <location>
        <begin position="263"/>
        <end position="316"/>
    </location>
</feature>
<feature type="region of interest" description="Disordered" evidence="1">
    <location>
        <begin position="85"/>
        <end position="131"/>
    </location>
</feature>
<name>A0A834IF75_RHYFE</name>
<dbReference type="Proteomes" id="UP000625711">
    <property type="component" value="Unassembled WGS sequence"/>
</dbReference>
<proteinExistence type="predicted"/>
<feature type="region of interest" description="Disordered" evidence="1">
    <location>
        <begin position="159"/>
        <end position="198"/>
    </location>
</feature>